<feature type="domain" description="GST C-terminal" evidence="4">
    <location>
        <begin position="89"/>
        <end position="214"/>
    </location>
</feature>
<evidence type="ECO:0000256" key="1">
    <source>
        <dbReference type="ARBA" id="ARBA00011738"/>
    </source>
</evidence>
<dbReference type="CDD" id="cd03045">
    <property type="entry name" value="GST_N_Delta_Epsilon"/>
    <property type="match status" value="1"/>
</dbReference>
<name>A0A7R8ULM6_HERIL</name>
<dbReference type="InterPro" id="IPR036249">
    <property type="entry name" value="Thioredoxin-like_sf"/>
</dbReference>
<dbReference type="FunFam" id="3.40.30.10:FF:000034">
    <property type="entry name" value="glutathione S-transferase 1"/>
    <property type="match status" value="1"/>
</dbReference>
<comment type="similarity">
    <text evidence="2">Belongs to the GST superfamily.</text>
</comment>
<dbReference type="SMR" id="A0A7R8ULM6"/>
<dbReference type="Gene3D" id="3.40.30.10">
    <property type="entry name" value="Glutaredoxin"/>
    <property type="match status" value="1"/>
</dbReference>
<dbReference type="SUPFAM" id="SSF52833">
    <property type="entry name" value="Thioredoxin-like"/>
    <property type="match status" value="1"/>
</dbReference>
<sequence>MGKPIIYGVDGSPAVRAVLLTAHAIGLDYELHEIDPHKNETKTEEFLKKNPQHTIPTLEDDGKCIWDSHAIITYLASKYAKDDSLYPKDLYKRAVVDQRLHFESSVLGPRMFAFGASWRSNDPQAKEDAKTGILGAYDFLEKFIGSNQYLAGDSLTVADFSILANFSTLVNFIPADLERFPGLCNWFSRLSKLPYYQKANGEGLQKVIEMTKQMVAEKTQNAP</sequence>
<dbReference type="SUPFAM" id="SSF47616">
    <property type="entry name" value="GST C-terminal domain-like"/>
    <property type="match status" value="1"/>
</dbReference>
<dbReference type="AlphaFoldDB" id="A0A7R8ULM6"/>
<gene>
    <name evidence="5" type="ORF">HERILL_LOCUS6120</name>
</gene>
<dbReference type="InterPro" id="IPR036282">
    <property type="entry name" value="Glutathione-S-Trfase_C_sf"/>
</dbReference>
<dbReference type="PROSITE" id="PS50405">
    <property type="entry name" value="GST_CTER"/>
    <property type="match status" value="1"/>
</dbReference>
<evidence type="ECO:0000259" key="4">
    <source>
        <dbReference type="PROSITE" id="PS50405"/>
    </source>
</evidence>
<comment type="subunit">
    <text evidence="1">Homodimer.</text>
</comment>
<dbReference type="InterPro" id="IPR040079">
    <property type="entry name" value="Glutathione_S-Trfase"/>
</dbReference>
<dbReference type="SFLD" id="SFLDG00358">
    <property type="entry name" value="Main_(cytGST)"/>
    <property type="match status" value="1"/>
</dbReference>
<dbReference type="SFLD" id="SFLDG01153">
    <property type="entry name" value="Main.4:_Theta-like"/>
    <property type="match status" value="1"/>
</dbReference>
<dbReference type="FunCoup" id="A0A7R8ULM6">
    <property type="interactions" value="241"/>
</dbReference>
<evidence type="ECO:0000313" key="6">
    <source>
        <dbReference type="Proteomes" id="UP000594454"/>
    </source>
</evidence>
<dbReference type="Proteomes" id="UP000594454">
    <property type="component" value="Chromosome 2"/>
</dbReference>
<dbReference type="OMA" id="THYLINM"/>
<dbReference type="InterPro" id="IPR004046">
    <property type="entry name" value="GST_C"/>
</dbReference>
<dbReference type="FunFam" id="1.20.1050.10:FF:000007">
    <property type="entry name" value="Glutathione S-transferase 1-1"/>
    <property type="match status" value="1"/>
</dbReference>
<dbReference type="EMBL" id="LR899010">
    <property type="protein sequence ID" value="CAD7083143.1"/>
    <property type="molecule type" value="Genomic_DNA"/>
</dbReference>
<reference evidence="5 6" key="1">
    <citation type="submission" date="2020-11" db="EMBL/GenBank/DDBJ databases">
        <authorList>
            <person name="Wallbank WR R."/>
            <person name="Pardo Diaz C."/>
            <person name="Kozak K."/>
            <person name="Martin S."/>
            <person name="Jiggins C."/>
            <person name="Moest M."/>
            <person name="Warren A I."/>
            <person name="Generalovic N T."/>
            <person name="Byers J.R.P. K."/>
            <person name="Montejo-Kovacevich G."/>
            <person name="Yen C E."/>
        </authorList>
    </citation>
    <scope>NUCLEOTIDE SEQUENCE [LARGE SCALE GENOMIC DNA]</scope>
</reference>
<dbReference type="Gene3D" id="1.20.1050.10">
    <property type="match status" value="1"/>
</dbReference>
<dbReference type="InterPro" id="IPR004045">
    <property type="entry name" value="Glutathione_S-Trfase_N"/>
</dbReference>
<protein>
    <submittedName>
        <fullName evidence="5">Uncharacterized protein</fullName>
    </submittedName>
</protein>
<dbReference type="GO" id="GO:0006749">
    <property type="term" value="P:glutathione metabolic process"/>
    <property type="evidence" value="ECO:0007669"/>
    <property type="project" value="TreeGrafter"/>
</dbReference>
<dbReference type="Pfam" id="PF00043">
    <property type="entry name" value="GST_C"/>
    <property type="match status" value="1"/>
</dbReference>
<dbReference type="InParanoid" id="A0A7R8ULM6"/>
<dbReference type="PANTHER" id="PTHR43969">
    <property type="entry name" value="GLUTATHIONE S TRANSFERASE D10, ISOFORM A-RELATED"/>
    <property type="match status" value="1"/>
</dbReference>
<dbReference type="SFLD" id="SFLDS00019">
    <property type="entry name" value="Glutathione_Transferase_(cytos"/>
    <property type="match status" value="1"/>
</dbReference>
<organism evidence="5 6">
    <name type="scientific">Hermetia illucens</name>
    <name type="common">Black soldier fly</name>
    <dbReference type="NCBI Taxonomy" id="343691"/>
    <lineage>
        <taxon>Eukaryota</taxon>
        <taxon>Metazoa</taxon>
        <taxon>Ecdysozoa</taxon>
        <taxon>Arthropoda</taxon>
        <taxon>Hexapoda</taxon>
        <taxon>Insecta</taxon>
        <taxon>Pterygota</taxon>
        <taxon>Neoptera</taxon>
        <taxon>Endopterygota</taxon>
        <taxon>Diptera</taxon>
        <taxon>Brachycera</taxon>
        <taxon>Stratiomyomorpha</taxon>
        <taxon>Stratiomyidae</taxon>
        <taxon>Hermetiinae</taxon>
        <taxon>Hermetia</taxon>
    </lineage>
</organism>
<proteinExistence type="inferred from homology"/>
<dbReference type="GO" id="GO:0004364">
    <property type="term" value="F:glutathione transferase activity"/>
    <property type="evidence" value="ECO:0007669"/>
    <property type="project" value="TreeGrafter"/>
</dbReference>
<dbReference type="PROSITE" id="PS50404">
    <property type="entry name" value="GST_NTER"/>
    <property type="match status" value="1"/>
</dbReference>
<feature type="domain" description="GST N-terminal" evidence="3">
    <location>
        <begin position="2"/>
        <end position="83"/>
    </location>
</feature>
<dbReference type="OrthoDB" id="2309723at2759"/>
<evidence type="ECO:0000259" key="3">
    <source>
        <dbReference type="PROSITE" id="PS50404"/>
    </source>
</evidence>
<evidence type="ECO:0000313" key="5">
    <source>
        <dbReference type="EMBL" id="CAD7083143.1"/>
    </source>
</evidence>
<dbReference type="InterPro" id="IPR010987">
    <property type="entry name" value="Glutathione-S-Trfase_C-like"/>
</dbReference>
<dbReference type="PANTHER" id="PTHR43969:SF4">
    <property type="entry name" value="FI01423P-RELATED"/>
    <property type="match status" value="1"/>
</dbReference>
<dbReference type="Pfam" id="PF02798">
    <property type="entry name" value="GST_N"/>
    <property type="match status" value="1"/>
</dbReference>
<accession>A0A7R8ULM6</accession>
<dbReference type="CDD" id="cd03177">
    <property type="entry name" value="GST_C_Delta_Epsilon"/>
    <property type="match status" value="1"/>
</dbReference>
<evidence type="ECO:0000256" key="2">
    <source>
        <dbReference type="RuleBase" id="RU003494"/>
    </source>
</evidence>
<keyword evidence="6" id="KW-1185">Reference proteome</keyword>